<comment type="caution">
    <text evidence="1">The sequence shown here is derived from an EMBL/GenBank/DDBJ whole genome shotgun (WGS) entry which is preliminary data.</text>
</comment>
<reference evidence="1" key="2">
    <citation type="submission" date="2021-08" db="EMBL/GenBank/DDBJ databases">
        <authorList>
            <person name="Tani A."/>
            <person name="Ola A."/>
            <person name="Ogura Y."/>
            <person name="Katsura K."/>
            <person name="Hayashi T."/>
        </authorList>
    </citation>
    <scope>NUCLEOTIDE SEQUENCE</scope>
    <source>
        <strain evidence="1">DSM 16372</strain>
    </source>
</reference>
<evidence type="ECO:0000313" key="2">
    <source>
        <dbReference type="Proteomes" id="UP001055247"/>
    </source>
</evidence>
<proteinExistence type="predicted"/>
<dbReference type="RefSeq" id="WP_238229523.1">
    <property type="nucleotide sequence ID" value="NZ_BPQO01000002.1"/>
</dbReference>
<name>A0AAV4ZGB6_9HYPH</name>
<accession>A0AAV4ZGB6</accession>
<dbReference type="AlphaFoldDB" id="A0AAV4ZGB6"/>
<sequence length="70" mass="6856">MRLLTTLLAVIAACTALLVGVGLWIDAPRHEMQSTGLTAATILGIDDASAPAHSSASGVVDLGVAAGGEG</sequence>
<evidence type="ECO:0000313" key="1">
    <source>
        <dbReference type="EMBL" id="GJD87272.1"/>
    </source>
</evidence>
<protein>
    <submittedName>
        <fullName evidence="1">Uncharacterized protein</fullName>
    </submittedName>
</protein>
<gene>
    <name evidence="1" type="ORF">BHAOGJBA_0772</name>
</gene>
<organism evidence="1 2">
    <name type="scientific">Methylobacterium hispanicum</name>
    <dbReference type="NCBI Taxonomy" id="270350"/>
    <lineage>
        <taxon>Bacteria</taxon>
        <taxon>Pseudomonadati</taxon>
        <taxon>Pseudomonadota</taxon>
        <taxon>Alphaproteobacteria</taxon>
        <taxon>Hyphomicrobiales</taxon>
        <taxon>Methylobacteriaceae</taxon>
        <taxon>Methylobacterium</taxon>
    </lineage>
</organism>
<keyword evidence="2" id="KW-1185">Reference proteome</keyword>
<reference evidence="1" key="1">
    <citation type="journal article" date="2016" name="Front. Microbiol.">
        <title>Genome Sequence of the Piezophilic, Mesophilic Sulfate-Reducing Bacterium Desulfovibrio indicus J2T.</title>
        <authorList>
            <person name="Cao J."/>
            <person name="Maignien L."/>
            <person name="Shao Z."/>
            <person name="Alain K."/>
            <person name="Jebbar M."/>
        </authorList>
    </citation>
    <scope>NUCLEOTIDE SEQUENCE</scope>
    <source>
        <strain evidence="1">DSM 16372</strain>
    </source>
</reference>
<dbReference type="Proteomes" id="UP001055247">
    <property type="component" value="Unassembled WGS sequence"/>
</dbReference>
<dbReference type="EMBL" id="BPQO01000002">
    <property type="protein sequence ID" value="GJD87272.1"/>
    <property type="molecule type" value="Genomic_DNA"/>
</dbReference>